<dbReference type="GO" id="GO:0009025">
    <property type="term" value="F:tagatose-bisphosphate aldolase activity"/>
    <property type="evidence" value="ECO:0007669"/>
    <property type="project" value="TreeGrafter"/>
</dbReference>
<keyword evidence="2" id="KW-0479">Metal-binding</keyword>
<dbReference type="AlphaFoldDB" id="A0A2V1JZP2"/>
<name>A0A2V1JZP2_9ACTO</name>
<dbReference type="OrthoDB" id="9803995at2"/>
<evidence type="ECO:0000313" key="3">
    <source>
        <dbReference type="EMBL" id="PWF24426.1"/>
    </source>
</evidence>
<dbReference type="GO" id="GO:0005829">
    <property type="term" value="C:cytosol"/>
    <property type="evidence" value="ECO:0007669"/>
    <property type="project" value="TreeGrafter"/>
</dbReference>
<feature type="binding site" evidence="2">
    <location>
        <position position="133"/>
    </location>
    <ligand>
        <name>Zn(2+)</name>
        <dbReference type="ChEBI" id="CHEBI:29105"/>
        <label>2</label>
    </ligand>
</feature>
<dbReference type="PIRSF" id="PIRSF001359">
    <property type="entry name" value="F_bP_aldolase_II"/>
    <property type="match status" value="1"/>
</dbReference>
<dbReference type="GO" id="GO:0005975">
    <property type="term" value="P:carbohydrate metabolic process"/>
    <property type="evidence" value="ECO:0007669"/>
    <property type="project" value="InterPro"/>
</dbReference>
<dbReference type="Pfam" id="PF01116">
    <property type="entry name" value="F_bP_aldolase"/>
    <property type="match status" value="1"/>
</dbReference>
<dbReference type="RefSeq" id="WP_109094535.1">
    <property type="nucleotide sequence ID" value="NZ_QETB01000007.1"/>
</dbReference>
<dbReference type="InterPro" id="IPR000771">
    <property type="entry name" value="FBA_II"/>
</dbReference>
<evidence type="ECO:0000256" key="1">
    <source>
        <dbReference type="PIRSR" id="PIRSR001359-1"/>
    </source>
</evidence>
<dbReference type="NCBIfam" id="TIGR00167">
    <property type="entry name" value="cbbA"/>
    <property type="match status" value="1"/>
</dbReference>
<organism evidence="3 4">
    <name type="scientific">Ancrocorticia populi</name>
    <dbReference type="NCBI Taxonomy" id="2175228"/>
    <lineage>
        <taxon>Bacteria</taxon>
        <taxon>Bacillati</taxon>
        <taxon>Actinomycetota</taxon>
        <taxon>Actinomycetes</taxon>
        <taxon>Actinomycetales</taxon>
        <taxon>Actinomycetaceae</taxon>
        <taxon>Ancrocorticia</taxon>
    </lineage>
</organism>
<comment type="caution">
    <text evidence="3">The sequence shown here is derived from an EMBL/GenBank/DDBJ whole genome shotgun (WGS) entry which is preliminary data.</text>
</comment>
<dbReference type="SUPFAM" id="SSF51569">
    <property type="entry name" value="Aldolase"/>
    <property type="match status" value="1"/>
</dbReference>
<dbReference type="GO" id="GO:0008270">
    <property type="term" value="F:zinc ion binding"/>
    <property type="evidence" value="ECO:0007669"/>
    <property type="project" value="InterPro"/>
</dbReference>
<feature type="binding site" evidence="2">
    <location>
        <position position="206"/>
    </location>
    <ligand>
        <name>Zn(2+)</name>
        <dbReference type="ChEBI" id="CHEBI:29105"/>
        <label>1</label>
        <note>catalytic</note>
    </ligand>
</feature>
<comment type="cofactor">
    <cofactor evidence="2">
        <name>Zn(2+)</name>
        <dbReference type="ChEBI" id="CHEBI:29105"/>
    </cofactor>
    <text evidence="2">Binds 2 Zn(2+) ions per subunit. One is catalytic and the other provides a structural contribution.</text>
</comment>
<dbReference type="EMBL" id="QETB01000007">
    <property type="protein sequence ID" value="PWF24426.1"/>
    <property type="molecule type" value="Genomic_DNA"/>
</dbReference>
<dbReference type="PANTHER" id="PTHR30304:SF0">
    <property type="entry name" value="D-TAGATOSE-1,6-BISPHOSPHATE ALDOLASE SUBUNIT GATY-RELATED"/>
    <property type="match status" value="1"/>
</dbReference>
<dbReference type="InterPro" id="IPR050246">
    <property type="entry name" value="Class_II_FBP_aldolase"/>
</dbReference>
<dbReference type="Proteomes" id="UP000245283">
    <property type="component" value="Unassembled WGS sequence"/>
</dbReference>
<gene>
    <name evidence="3" type="ORF">DD236_11465</name>
</gene>
<dbReference type="Gene3D" id="3.20.20.70">
    <property type="entry name" value="Aldolase class I"/>
    <property type="match status" value="1"/>
</dbReference>
<dbReference type="PANTHER" id="PTHR30304">
    <property type="entry name" value="D-TAGATOSE-1,6-BISPHOSPHATE ALDOLASE"/>
    <property type="match status" value="1"/>
</dbReference>
<proteinExistence type="predicted"/>
<reference evidence="4" key="1">
    <citation type="submission" date="2018-05" db="EMBL/GenBank/DDBJ databases">
        <authorList>
            <person name="Li Y."/>
        </authorList>
    </citation>
    <scope>NUCLEOTIDE SEQUENCE [LARGE SCALE GENOMIC DNA]</scope>
    <source>
        <strain evidence="4">sk1b4</strain>
    </source>
</reference>
<evidence type="ECO:0000313" key="4">
    <source>
        <dbReference type="Proteomes" id="UP000245283"/>
    </source>
</evidence>
<feature type="binding site" evidence="2">
    <location>
        <position position="82"/>
    </location>
    <ligand>
        <name>Zn(2+)</name>
        <dbReference type="ChEBI" id="CHEBI:29105"/>
        <label>1</label>
        <note>catalytic</note>
    </ligand>
</feature>
<sequence>MLADLTWWLRDAQKNGYAVPLFNTWNAEMLMGVMDAAEEANAPVIVSFGTGFVENCVFEDFATTMESMAKNSNVPTILMWDHGRSFDIVHNAYEHGMNAIMRDASKLPFEENIAETKRVVDYFHPRGVPVEAELGHVGDYGNYEEQMATYDYTDPSQAAEFIERTGADVLAIAIGNQHGPYSSTPRISFDVLEAVRNAVDVPLVLHGASGIPDEDVKKAVGLGISKVNIHAELGFAAMDAIRADTSTNFVNTQLRVRAALKEKALEKIEMLGATGRGAAMPKVETDFSKPIEPIEDTGSCT</sequence>
<dbReference type="InterPro" id="IPR013785">
    <property type="entry name" value="Aldolase_TIM"/>
</dbReference>
<evidence type="ECO:0000256" key="2">
    <source>
        <dbReference type="PIRSR" id="PIRSR001359-3"/>
    </source>
</evidence>
<accession>A0A2V1JZP2</accession>
<dbReference type="CDD" id="cd00947">
    <property type="entry name" value="TBP_aldolase_IIB"/>
    <property type="match status" value="1"/>
</dbReference>
<keyword evidence="2" id="KW-0862">Zinc</keyword>
<protein>
    <submittedName>
        <fullName evidence="3">Ketose-bisphosphate aldolase</fullName>
    </submittedName>
</protein>
<feature type="active site" description="Proton donor" evidence="1">
    <location>
        <position position="81"/>
    </location>
</feature>
<feature type="binding site" evidence="2">
    <location>
        <position position="178"/>
    </location>
    <ligand>
        <name>Zn(2+)</name>
        <dbReference type="ChEBI" id="CHEBI:29105"/>
        <label>1</label>
        <note>catalytic</note>
    </ligand>
</feature>
<feature type="binding site" evidence="2">
    <location>
        <position position="103"/>
    </location>
    <ligand>
        <name>Zn(2+)</name>
        <dbReference type="ChEBI" id="CHEBI:29105"/>
        <label>2</label>
    </ligand>
</feature>
<keyword evidence="4" id="KW-1185">Reference proteome</keyword>